<keyword evidence="4 7" id="KW-0812">Transmembrane</keyword>
<dbReference type="Gene3D" id="1.20.1080.10">
    <property type="entry name" value="Glycerol uptake facilitator protein"/>
    <property type="match status" value="1"/>
</dbReference>
<dbReference type="InterPro" id="IPR023271">
    <property type="entry name" value="Aquaporin-like"/>
</dbReference>
<evidence type="ECO:0000256" key="4">
    <source>
        <dbReference type="ARBA" id="ARBA00022692"/>
    </source>
</evidence>
<organism evidence="8 9">
    <name type="scientific">Coccomyxa viridis</name>
    <dbReference type="NCBI Taxonomy" id="1274662"/>
    <lineage>
        <taxon>Eukaryota</taxon>
        <taxon>Viridiplantae</taxon>
        <taxon>Chlorophyta</taxon>
        <taxon>core chlorophytes</taxon>
        <taxon>Trebouxiophyceae</taxon>
        <taxon>Trebouxiophyceae incertae sedis</taxon>
        <taxon>Coccomyxaceae</taxon>
        <taxon>Coccomyxa</taxon>
    </lineage>
</organism>
<dbReference type="Proteomes" id="UP001314263">
    <property type="component" value="Unassembled WGS sequence"/>
</dbReference>
<evidence type="ECO:0000256" key="5">
    <source>
        <dbReference type="ARBA" id="ARBA00022989"/>
    </source>
</evidence>
<dbReference type="Pfam" id="PF00230">
    <property type="entry name" value="MIP"/>
    <property type="match status" value="1"/>
</dbReference>
<feature type="transmembrane region" description="Helical" evidence="7">
    <location>
        <begin position="67"/>
        <end position="85"/>
    </location>
</feature>
<evidence type="ECO:0000313" key="9">
    <source>
        <dbReference type="Proteomes" id="UP001314263"/>
    </source>
</evidence>
<evidence type="ECO:0008006" key="10">
    <source>
        <dbReference type="Google" id="ProtNLM"/>
    </source>
</evidence>
<comment type="similarity">
    <text evidence="2">Belongs to the MIP/aquaporin (TC 1.A.8) family.</text>
</comment>
<dbReference type="SUPFAM" id="SSF81338">
    <property type="entry name" value="Aquaporin-like"/>
    <property type="match status" value="1"/>
</dbReference>
<dbReference type="AlphaFoldDB" id="A0AAV1I3A8"/>
<dbReference type="GO" id="GO:0015254">
    <property type="term" value="F:glycerol channel activity"/>
    <property type="evidence" value="ECO:0007669"/>
    <property type="project" value="TreeGrafter"/>
</dbReference>
<keyword evidence="3" id="KW-0813">Transport</keyword>
<evidence type="ECO:0000256" key="2">
    <source>
        <dbReference type="ARBA" id="ARBA00006175"/>
    </source>
</evidence>
<evidence type="ECO:0000256" key="1">
    <source>
        <dbReference type="ARBA" id="ARBA00004141"/>
    </source>
</evidence>
<dbReference type="PANTHER" id="PTHR43829">
    <property type="entry name" value="AQUAPORIN OR AQUAGLYCEROPORIN RELATED"/>
    <property type="match status" value="1"/>
</dbReference>
<evidence type="ECO:0000256" key="7">
    <source>
        <dbReference type="SAM" id="Phobius"/>
    </source>
</evidence>
<keyword evidence="5 7" id="KW-1133">Transmembrane helix</keyword>
<dbReference type="PANTHER" id="PTHR43829:SF9">
    <property type="entry name" value="AQUAPORIN-9"/>
    <property type="match status" value="1"/>
</dbReference>
<keyword evidence="9" id="KW-1185">Reference proteome</keyword>
<reference evidence="8 9" key="1">
    <citation type="submission" date="2023-10" db="EMBL/GenBank/DDBJ databases">
        <authorList>
            <person name="Maclean D."/>
            <person name="Macfadyen A."/>
        </authorList>
    </citation>
    <scope>NUCLEOTIDE SEQUENCE [LARGE SCALE GENOMIC DNA]</scope>
</reference>
<name>A0AAV1I3A8_9CHLO</name>
<feature type="transmembrane region" description="Helical" evidence="7">
    <location>
        <begin position="36"/>
        <end position="58"/>
    </location>
</feature>
<evidence type="ECO:0000256" key="6">
    <source>
        <dbReference type="ARBA" id="ARBA00023136"/>
    </source>
</evidence>
<comment type="subcellular location">
    <subcellularLocation>
        <location evidence="1">Membrane</location>
        <topology evidence="1">Multi-pass membrane protein</topology>
    </subcellularLocation>
</comment>
<comment type="caution">
    <text evidence="8">The sequence shown here is derived from an EMBL/GenBank/DDBJ whole genome shotgun (WGS) entry which is preliminary data.</text>
</comment>
<gene>
    <name evidence="8" type="ORF">CVIRNUC_003569</name>
</gene>
<dbReference type="GO" id="GO:0015250">
    <property type="term" value="F:water channel activity"/>
    <property type="evidence" value="ECO:0007669"/>
    <property type="project" value="TreeGrafter"/>
</dbReference>
<proteinExistence type="inferred from homology"/>
<dbReference type="GO" id="GO:0005886">
    <property type="term" value="C:plasma membrane"/>
    <property type="evidence" value="ECO:0007669"/>
    <property type="project" value="TreeGrafter"/>
</dbReference>
<evidence type="ECO:0000313" key="8">
    <source>
        <dbReference type="EMBL" id="CAK0768481.1"/>
    </source>
</evidence>
<dbReference type="InterPro" id="IPR050363">
    <property type="entry name" value="MIP/Aquaporin"/>
</dbReference>
<sequence length="96" mass="10044">MSAQIFVAEALGTFILVCVILATGEAVSIGIALAAAIYVASFASGGHLNCAVSTVMLFKGRITSTDFPIYIAGQLCGAFAALYWYNLVPQKSAVHR</sequence>
<keyword evidence="6 7" id="KW-0472">Membrane</keyword>
<accession>A0AAV1I3A8</accession>
<dbReference type="InterPro" id="IPR000425">
    <property type="entry name" value="MIP"/>
</dbReference>
<dbReference type="EMBL" id="CAUYUE010000004">
    <property type="protein sequence ID" value="CAK0768481.1"/>
    <property type="molecule type" value="Genomic_DNA"/>
</dbReference>
<evidence type="ECO:0000256" key="3">
    <source>
        <dbReference type="ARBA" id="ARBA00022448"/>
    </source>
</evidence>
<protein>
    <recommendedName>
        <fullName evidence="10">Aquaporin</fullName>
    </recommendedName>
</protein>